<dbReference type="OrthoDB" id="1095660at2"/>
<evidence type="ECO:0008006" key="8">
    <source>
        <dbReference type="Google" id="ProtNLM"/>
    </source>
</evidence>
<evidence type="ECO:0000313" key="7">
    <source>
        <dbReference type="Proteomes" id="UP000306630"/>
    </source>
</evidence>
<evidence type="ECO:0000256" key="3">
    <source>
        <dbReference type="ARBA" id="ARBA00023125"/>
    </source>
</evidence>
<evidence type="ECO:0000256" key="1">
    <source>
        <dbReference type="ARBA" id="ARBA00010529"/>
    </source>
</evidence>
<dbReference type="InterPro" id="IPR000119">
    <property type="entry name" value="Hist_DNA-bd"/>
</dbReference>
<keyword evidence="3" id="KW-0238">DNA-binding</keyword>
<dbReference type="GO" id="GO:0030261">
    <property type="term" value="P:chromosome condensation"/>
    <property type="evidence" value="ECO:0007669"/>
    <property type="project" value="UniProtKB-KW"/>
</dbReference>
<dbReference type="STRING" id="1796646.A4V02_00175"/>
<protein>
    <recommendedName>
        <fullName evidence="8">HU family DNA-binding protein</fullName>
    </recommendedName>
</protein>
<dbReference type="GO" id="GO:0005829">
    <property type="term" value="C:cytosol"/>
    <property type="evidence" value="ECO:0007669"/>
    <property type="project" value="TreeGrafter"/>
</dbReference>
<accession>A0A1Z2XFI1</accession>
<evidence type="ECO:0000313" key="4">
    <source>
        <dbReference type="EMBL" id="ANU62316.1"/>
    </source>
</evidence>
<evidence type="ECO:0000313" key="6">
    <source>
        <dbReference type="Proteomes" id="UP000186351"/>
    </source>
</evidence>
<accession>A0A1B1S693</accession>
<gene>
    <name evidence="4" type="ORF">A4V02_00175</name>
    <name evidence="5" type="ORF">E5333_06250</name>
</gene>
<dbReference type="Proteomes" id="UP000306630">
    <property type="component" value="Unassembled WGS sequence"/>
</dbReference>
<sequence length="93" mass="10251">MDNNILVAELSAELHRPERDVEALVEGLASALRDALVDGDTVLLPGFGTFTTQKEDEKIVDDLDRGGKLLLPPAITIQFNPSTLLRRKITERP</sequence>
<dbReference type="EMBL" id="SRYD01000020">
    <property type="protein sequence ID" value="TGY74523.1"/>
    <property type="molecule type" value="Genomic_DNA"/>
</dbReference>
<dbReference type="AlphaFoldDB" id="A0A1B1S693"/>
<keyword evidence="2" id="KW-0226">DNA condensation</keyword>
<evidence type="ECO:0000313" key="5">
    <source>
        <dbReference type="EMBL" id="TGY74523.1"/>
    </source>
</evidence>
<dbReference type="Proteomes" id="UP000186351">
    <property type="component" value="Chromosome"/>
</dbReference>
<dbReference type="KEGG" id="pary:A4V02_00175"/>
<dbReference type="Pfam" id="PF00216">
    <property type="entry name" value="Bac_DNA_binding"/>
    <property type="match status" value="1"/>
</dbReference>
<dbReference type="GO" id="GO:0003677">
    <property type="term" value="F:DNA binding"/>
    <property type="evidence" value="ECO:0007669"/>
    <property type="project" value="UniProtKB-KW"/>
</dbReference>
<dbReference type="GeneID" id="65535252"/>
<dbReference type="GO" id="GO:0030527">
    <property type="term" value="F:structural constituent of chromatin"/>
    <property type="evidence" value="ECO:0007669"/>
    <property type="project" value="InterPro"/>
</dbReference>
<dbReference type="PANTHER" id="PTHR33175:SF3">
    <property type="entry name" value="DNA-BINDING PROTEIN HU-BETA"/>
    <property type="match status" value="1"/>
</dbReference>
<dbReference type="SUPFAM" id="SSF47729">
    <property type="entry name" value="IHF-like DNA-binding proteins"/>
    <property type="match status" value="1"/>
</dbReference>
<keyword evidence="6" id="KW-1185">Reference proteome</keyword>
<reference evidence="4" key="2">
    <citation type="submission" date="2017-04" db="EMBL/GenBank/DDBJ databases">
        <title>Complete Genome Sequences of Twelve Strains of a Stable Defined Moderately Diverse Mouse Microbiota 2 (sDMDMm2).</title>
        <authorList>
            <person name="Uchimura Y."/>
            <person name="Wyss M."/>
            <person name="Brugiroux S."/>
            <person name="Limenitakis J.P."/>
            <person name="Stecher B."/>
            <person name="McCoy K.D."/>
            <person name="Macpherson A.J."/>
        </authorList>
    </citation>
    <scope>NUCLEOTIDE SEQUENCE</scope>
    <source>
        <strain evidence="4">YL27</strain>
    </source>
</reference>
<dbReference type="InterPro" id="IPR010992">
    <property type="entry name" value="IHF-like_DNA-bd_dom_sf"/>
</dbReference>
<dbReference type="PANTHER" id="PTHR33175">
    <property type="entry name" value="DNA-BINDING PROTEIN HU"/>
    <property type="match status" value="1"/>
</dbReference>
<dbReference type="RefSeq" id="WP_068959717.1">
    <property type="nucleotide sequence ID" value="NZ_CAJTAP010000023.1"/>
</dbReference>
<comment type="similarity">
    <text evidence="1">Belongs to the bacterial histone-like protein family.</text>
</comment>
<dbReference type="EMBL" id="CP015402">
    <property type="protein sequence ID" value="ANU62316.1"/>
    <property type="molecule type" value="Genomic_DNA"/>
</dbReference>
<organism evidence="4 6">
    <name type="scientific">Muribaculum intestinale</name>
    <dbReference type="NCBI Taxonomy" id="1796646"/>
    <lineage>
        <taxon>Bacteria</taxon>
        <taxon>Pseudomonadati</taxon>
        <taxon>Bacteroidota</taxon>
        <taxon>Bacteroidia</taxon>
        <taxon>Bacteroidales</taxon>
        <taxon>Muribaculaceae</taxon>
        <taxon>Muribaculum</taxon>
    </lineage>
</organism>
<reference evidence="6" key="1">
    <citation type="submission" date="2016-04" db="EMBL/GenBank/DDBJ databases">
        <title>Complete Genome Sequences of Twelve Strains of a Stable Defined Moderately Diverse Mouse Microbiota 2 (sDMDMm2).</title>
        <authorList>
            <person name="Uchimura Y."/>
            <person name="Wyss M."/>
            <person name="Brugiroux S."/>
            <person name="Limenitakis J.P."/>
            <person name="Stecher B."/>
            <person name="McCoy K.D."/>
            <person name="Macpherson A.J."/>
        </authorList>
    </citation>
    <scope>NUCLEOTIDE SEQUENCE [LARGE SCALE GENOMIC DNA]</scope>
    <source>
        <strain evidence="6">YL27</strain>
    </source>
</reference>
<reference evidence="5 7" key="3">
    <citation type="submission" date="2019-04" db="EMBL/GenBank/DDBJ databases">
        <title>Microbes associate with the intestines of laboratory mice.</title>
        <authorList>
            <person name="Navarre W."/>
            <person name="Wong E."/>
            <person name="Huang K."/>
            <person name="Tropini C."/>
            <person name="Ng K."/>
            <person name="Yu B."/>
        </authorList>
    </citation>
    <scope>NUCLEOTIDE SEQUENCE [LARGE SCALE GENOMIC DNA]</scope>
    <source>
        <strain evidence="5 7">NM06_A21</strain>
    </source>
</reference>
<proteinExistence type="inferred from homology"/>
<dbReference type="Gene3D" id="4.10.520.10">
    <property type="entry name" value="IHF-like DNA-binding proteins"/>
    <property type="match status" value="1"/>
</dbReference>
<name>A0A1B1S693_9BACT</name>
<evidence type="ECO:0000256" key="2">
    <source>
        <dbReference type="ARBA" id="ARBA00023067"/>
    </source>
</evidence>